<dbReference type="STRING" id="1048834.TC41_0706"/>
<protein>
    <submittedName>
        <fullName evidence="1">Glyoxalase/bleomycin resistance protein/dioxygenase</fullName>
    </submittedName>
</protein>
<dbReference type="EMBL" id="CP002902">
    <property type="protein sequence ID" value="AEJ42664.1"/>
    <property type="molecule type" value="Genomic_DNA"/>
</dbReference>
<keyword evidence="1" id="KW-0223">Dioxygenase</keyword>
<reference evidence="1 2" key="1">
    <citation type="journal article" date="2011" name="J. Bacteriol.">
        <title>Complete Genome Sequence of Alicyclobacillus acidocaldarius Strain Tc-4-1.</title>
        <authorList>
            <person name="Chen Y."/>
            <person name="He Y."/>
            <person name="Zhang B."/>
            <person name="Yang J."/>
            <person name="Li W."/>
            <person name="Dong Z."/>
            <person name="Hu S."/>
        </authorList>
    </citation>
    <scope>NUCLEOTIDE SEQUENCE [LARGE SCALE GENOMIC DNA]</scope>
    <source>
        <strain evidence="1 2">Tc-4-1</strain>
    </source>
</reference>
<sequence>MHARLQLGDTWLFISDVFSKDGMPLERGPVSLMVEFSIEPEMDAVYARLMKEAKVHMPPQKTFWGAK</sequence>
<dbReference type="Proteomes" id="UP000000292">
    <property type="component" value="Chromosome"/>
</dbReference>
<reference evidence="2" key="2">
    <citation type="submission" date="2011-06" db="EMBL/GenBank/DDBJ databases">
        <title>The complete genome sequence of Alicyclobacillus acidocaldarius sp. Tc-4-1.</title>
        <authorList>
            <person name="Chen Y."/>
            <person name="He Y."/>
            <person name="Dong Z."/>
            <person name="Hu S."/>
        </authorList>
    </citation>
    <scope>NUCLEOTIDE SEQUENCE [LARGE SCALE GENOMIC DNA]</scope>
    <source>
        <strain evidence="2">Tc-4-1</strain>
    </source>
</reference>
<keyword evidence="1" id="KW-0560">Oxidoreductase</keyword>
<dbReference type="Gene3D" id="3.10.180.10">
    <property type="entry name" value="2,3-Dihydroxybiphenyl 1,2-Dioxygenase, domain 1"/>
    <property type="match status" value="1"/>
</dbReference>
<proteinExistence type="predicted"/>
<organism evidence="1 2">
    <name type="scientific">Alicyclobacillus acidocaldarius (strain Tc-4-1)</name>
    <name type="common">Bacillus acidocaldarius</name>
    <dbReference type="NCBI Taxonomy" id="1048834"/>
    <lineage>
        <taxon>Bacteria</taxon>
        <taxon>Bacillati</taxon>
        <taxon>Bacillota</taxon>
        <taxon>Bacilli</taxon>
        <taxon>Bacillales</taxon>
        <taxon>Alicyclobacillaceae</taxon>
        <taxon>Alicyclobacillus</taxon>
    </lineage>
</organism>
<dbReference type="SUPFAM" id="SSF54593">
    <property type="entry name" value="Glyoxalase/Bleomycin resistance protein/Dihydroxybiphenyl dioxygenase"/>
    <property type="match status" value="1"/>
</dbReference>
<dbReference type="KEGG" id="aad:TC41_0706"/>
<dbReference type="eggNOG" id="COG2764">
    <property type="taxonomic scope" value="Bacteria"/>
</dbReference>
<accession>F8IE10</accession>
<dbReference type="GO" id="GO:0051213">
    <property type="term" value="F:dioxygenase activity"/>
    <property type="evidence" value="ECO:0007669"/>
    <property type="project" value="UniProtKB-KW"/>
</dbReference>
<dbReference type="HOGENOM" id="CLU_2802886_0_0_9"/>
<dbReference type="AlphaFoldDB" id="F8IE10"/>
<evidence type="ECO:0000313" key="2">
    <source>
        <dbReference type="Proteomes" id="UP000000292"/>
    </source>
</evidence>
<dbReference type="InterPro" id="IPR029068">
    <property type="entry name" value="Glyas_Bleomycin-R_OHBP_Dase"/>
</dbReference>
<name>F8IE10_ALIAT</name>
<dbReference type="PATRIC" id="fig|1048834.4.peg.664"/>
<evidence type="ECO:0000313" key="1">
    <source>
        <dbReference type="EMBL" id="AEJ42664.1"/>
    </source>
</evidence>
<gene>
    <name evidence="1" type="ordered locus">TC41_0706</name>
</gene>